<evidence type="ECO:0000313" key="6">
    <source>
        <dbReference type="Proteomes" id="UP000574931"/>
    </source>
</evidence>
<evidence type="ECO:0000256" key="3">
    <source>
        <dbReference type="ARBA" id="ARBA00023239"/>
    </source>
</evidence>
<dbReference type="RefSeq" id="WP_124915733.1">
    <property type="nucleotide sequence ID" value="NZ_JABFCY010000018.1"/>
</dbReference>
<dbReference type="PANTHER" id="PTHR42738:SF7">
    <property type="entry name" value="HYDROXYMETHYLGLUTARYL-COA LYASE"/>
    <property type="match status" value="1"/>
</dbReference>
<dbReference type="NCBIfam" id="NF004283">
    <property type="entry name" value="PRK05692.1"/>
    <property type="match status" value="1"/>
</dbReference>
<organism evidence="5 6">
    <name type="scientific">Ochrobactrum soli</name>
    <dbReference type="NCBI Taxonomy" id="2448455"/>
    <lineage>
        <taxon>Bacteria</taxon>
        <taxon>Pseudomonadati</taxon>
        <taxon>Pseudomonadota</taxon>
        <taxon>Alphaproteobacteria</taxon>
        <taxon>Hyphomicrobiales</taxon>
        <taxon>Brucellaceae</taxon>
        <taxon>Brucella/Ochrobactrum group</taxon>
        <taxon>Ochrobactrum</taxon>
    </lineage>
</organism>
<evidence type="ECO:0000259" key="4">
    <source>
        <dbReference type="PROSITE" id="PS50991"/>
    </source>
</evidence>
<sequence length="289" mass="30855">MADVTIVEVGPRDGLQNEKRIVSTKEKLELISCLRATGLTRLEVTAFVSPKWVPQMADHEAVLRGTPPAEGLIRSVLAPNERGAHAALEIGVEELAVFTSASESFARKNINCSIDESIKRFQPVADLVRDRGVRLRGYVSCAVECPFEGAVEPHAVADIASKLADLGCTEISLADTIGRASPDSVHKMLSVVGQKLQPQQLACHFHDTYGRALENIDVALEHGICVFDSAIGGLGGCPYAPGAAGNLSTLLLVNHLENKGYSTGLDVAALERAEQLATKIRTTSMCVSD</sequence>
<gene>
    <name evidence="5" type="ORF">HKX02_22440</name>
</gene>
<dbReference type="GO" id="GO:0004419">
    <property type="term" value="F:hydroxymethylglutaryl-CoA lyase activity"/>
    <property type="evidence" value="ECO:0007669"/>
    <property type="project" value="TreeGrafter"/>
</dbReference>
<name>A0A849KYI8_9HYPH</name>
<reference evidence="5 6" key="1">
    <citation type="submission" date="2020-05" db="EMBL/GenBank/DDBJ databases">
        <title>Draft Genome Sequence of Ochrobactrum soli Isolated from Stable Fly Gut.</title>
        <authorList>
            <person name="Pileggi M.T."/>
            <person name="Vazhakkala L.J."/>
            <person name="Wong C.N."/>
        </authorList>
    </citation>
    <scope>NUCLEOTIDE SEQUENCE [LARGE SCALE GENOMIC DNA]</scope>
    <source>
        <strain evidence="5 6">MTP-C0764</strain>
    </source>
</reference>
<dbReference type="PANTHER" id="PTHR42738">
    <property type="entry name" value="HYDROXYMETHYLGLUTARYL-COA LYASE"/>
    <property type="match status" value="1"/>
</dbReference>
<dbReference type="Proteomes" id="UP000574931">
    <property type="component" value="Unassembled WGS sequence"/>
</dbReference>
<keyword evidence="2" id="KW-0479">Metal-binding</keyword>
<dbReference type="GO" id="GO:0046872">
    <property type="term" value="F:metal ion binding"/>
    <property type="evidence" value="ECO:0007669"/>
    <property type="project" value="UniProtKB-KW"/>
</dbReference>
<keyword evidence="6" id="KW-1185">Reference proteome</keyword>
<dbReference type="CDD" id="cd07938">
    <property type="entry name" value="DRE_TIM_HMGL"/>
    <property type="match status" value="1"/>
</dbReference>
<keyword evidence="3 5" id="KW-0456">Lyase</keyword>
<comment type="caution">
    <text evidence="5">The sequence shown here is derived from an EMBL/GenBank/DDBJ whole genome shotgun (WGS) entry which is preliminary data.</text>
</comment>
<evidence type="ECO:0000256" key="1">
    <source>
        <dbReference type="ARBA" id="ARBA00009405"/>
    </source>
</evidence>
<dbReference type="FunFam" id="3.20.20.70:FF:000071">
    <property type="entry name" value="Hydroxymethylglutaryl-CoA lyase"/>
    <property type="match status" value="1"/>
</dbReference>
<dbReference type="GO" id="GO:0046951">
    <property type="term" value="P:ketone body biosynthetic process"/>
    <property type="evidence" value="ECO:0007669"/>
    <property type="project" value="TreeGrafter"/>
</dbReference>
<feature type="domain" description="Pyruvate carboxyltransferase" evidence="4">
    <location>
        <begin position="4"/>
        <end position="271"/>
    </location>
</feature>
<protein>
    <submittedName>
        <fullName evidence="5">Hydroxymethylglutaryl-CoA lyase</fullName>
    </submittedName>
</protein>
<dbReference type="Pfam" id="PF00682">
    <property type="entry name" value="HMGL-like"/>
    <property type="match status" value="1"/>
</dbReference>
<dbReference type="InterPro" id="IPR013785">
    <property type="entry name" value="Aldolase_TIM"/>
</dbReference>
<dbReference type="EMBL" id="JABFCY010000018">
    <property type="protein sequence ID" value="NNU62996.1"/>
    <property type="molecule type" value="Genomic_DNA"/>
</dbReference>
<evidence type="ECO:0000313" key="5">
    <source>
        <dbReference type="EMBL" id="NNU62996.1"/>
    </source>
</evidence>
<comment type="similarity">
    <text evidence="1">Belongs to the HMG-CoA lyase family.</text>
</comment>
<dbReference type="Gene3D" id="3.20.20.70">
    <property type="entry name" value="Aldolase class I"/>
    <property type="match status" value="1"/>
</dbReference>
<proteinExistence type="inferred from homology"/>
<dbReference type="GO" id="GO:0006552">
    <property type="term" value="P:L-leucine catabolic process"/>
    <property type="evidence" value="ECO:0007669"/>
    <property type="project" value="TreeGrafter"/>
</dbReference>
<dbReference type="InterPro" id="IPR043594">
    <property type="entry name" value="HMGL"/>
</dbReference>
<evidence type="ECO:0000256" key="2">
    <source>
        <dbReference type="ARBA" id="ARBA00022723"/>
    </source>
</evidence>
<dbReference type="InterPro" id="IPR000891">
    <property type="entry name" value="PYR_CT"/>
</dbReference>
<dbReference type="AlphaFoldDB" id="A0A849KYI8"/>
<accession>A0A849KYI8</accession>
<dbReference type="PROSITE" id="PS50991">
    <property type="entry name" value="PYR_CT"/>
    <property type="match status" value="1"/>
</dbReference>
<dbReference type="SUPFAM" id="SSF51569">
    <property type="entry name" value="Aldolase"/>
    <property type="match status" value="1"/>
</dbReference>